<evidence type="ECO:0000256" key="2">
    <source>
        <dbReference type="ARBA" id="ARBA00006727"/>
    </source>
</evidence>
<comment type="caution">
    <text evidence="6">The sequence shown here is derived from an EMBL/GenBank/DDBJ whole genome shotgun (WGS) entry which is preliminary data.</text>
</comment>
<accession>A0AA39CC55</accession>
<feature type="domain" description="Major facilitator superfamily (MFS) profile" evidence="5">
    <location>
        <begin position="246"/>
        <end position="442"/>
    </location>
</feature>
<evidence type="ECO:0000256" key="1">
    <source>
        <dbReference type="ARBA" id="ARBA00004141"/>
    </source>
</evidence>
<comment type="subcellular location">
    <subcellularLocation>
        <location evidence="1">Membrane</location>
        <topology evidence="1">Multi-pass membrane protein</topology>
    </subcellularLocation>
</comment>
<feature type="transmembrane region" description="Helical" evidence="4">
    <location>
        <begin position="243"/>
        <end position="263"/>
    </location>
</feature>
<feature type="transmembrane region" description="Helical" evidence="4">
    <location>
        <begin position="336"/>
        <end position="363"/>
    </location>
</feature>
<organism evidence="6 7">
    <name type="scientific">Cladophialophora chaetospira</name>
    <dbReference type="NCBI Taxonomy" id="386627"/>
    <lineage>
        <taxon>Eukaryota</taxon>
        <taxon>Fungi</taxon>
        <taxon>Dikarya</taxon>
        <taxon>Ascomycota</taxon>
        <taxon>Pezizomycotina</taxon>
        <taxon>Eurotiomycetes</taxon>
        <taxon>Chaetothyriomycetidae</taxon>
        <taxon>Chaetothyriales</taxon>
        <taxon>Herpotrichiellaceae</taxon>
        <taxon>Cladophialophora</taxon>
    </lineage>
</organism>
<feature type="transmembrane region" description="Helical" evidence="4">
    <location>
        <begin position="138"/>
        <end position="158"/>
    </location>
</feature>
<feature type="region of interest" description="Disordered" evidence="3">
    <location>
        <begin position="1"/>
        <end position="31"/>
    </location>
</feature>
<evidence type="ECO:0000313" key="6">
    <source>
        <dbReference type="EMBL" id="KAJ9602825.1"/>
    </source>
</evidence>
<dbReference type="PANTHER" id="PTHR11360:SF287">
    <property type="entry name" value="MFS MONOCARBOXYLATE TRANSPORTER"/>
    <property type="match status" value="1"/>
</dbReference>
<sequence length="442" mass="47688">MDMPEELELRQRTSTQDDQEPVHDETTAGRSLLPTDRGVSAWLVLLGAFMLEGLVWGFVYSYGIFQEFYSRPQEFQSSQAHVPLVGTISAGLMYLCSPVLLPLLRQWPSHRKQCIVLGGLLTCTALIGASFARNVADLIVTQGVLLGLGGSMVYYPTFLFLDEWFVRRKALAYGVCWGASGFSGLVFPYIISWLLETYGFRTTLRVWSVVDLVFIAVALLVLKPRLPAALNVRRYRPRLSFTLKPLFLAFCFANIVQGFGTYLPGIYLPSYARSMGFSETVATTSVALLNVGTLIGSVTGGILTDRWSPKGVIIVSALASMNGAALLWGFSAVPALILLFGLAHGFFTGCMTASWPGVIGDIVERDSTRTAEPSMIFALFVAGRGIGNVASGPVSQSLLHLPTLSKAISYGYGSMYGSVILFCAGTMAAGGLGAVVDAMGMI</sequence>
<feature type="transmembrane region" description="Helical" evidence="4">
    <location>
        <begin position="39"/>
        <end position="62"/>
    </location>
</feature>
<dbReference type="AlphaFoldDB" id="A0AA39CC55"/>
<evidence type="ECO:0000259" key="5">
    <source>
        <dbReference type="PROSITE" id="PS50850"/>
    </source>
</evidence>
<dbReference type="InterPro" id="IPR020846">
    <property type="entry name" value="MFS_dom"/>
</dbReference>
<gene>
    <name evidence="6" type="ORF">H2200_012605</name>
</gene>
<keyword evidence="7" id="KW-1185">Reference proteome</keyword>
<dbReference type="Pfam" id="PF07690">
    <property type="entry name" value="MFS_1"/>
    <property type="match status" value="1"/>
</dbReference>
<dbReference type="EMBL" id="JAPDRK010000024">
    <property type="protein sequence ID" value="KAJ9602825.1"/>
    <property type="molecule type" value="Genomic_DNA"/>
</dbReference>
<feature type="transmembrane region" description="Helical" evidence="4">
    <location>
        <begin position="204"/>
        <end position="222"/>
    </location>
</feature>
<proteinExistence type="inferred from homology"/>
<comment type="similarity">
    <text evidence="2">Belongs to the major facilitator superfamily. Monocarboxylate porter (TC 2.A.1.13) family.</text>
</comment>
<feature type="transmembrane region" description="Helical" evidence="4">
    <location>
        <begin position="82"/>
        <end position="103"/>
    </location>
</feature>
<dbReference type="PANTHER" id="PTHR11360">
    <property type="entry name" value="MONOCARBOXYLATE TRANSPORTER"/>
    <property type="match status" value="1"/>
</dbReference>
<feature type="transmembrane region" description="Helical" evidence="4">
    <location>
        <begin position="115"/>
        <end position="132"/>
    </location>
</feature>
<evidence type="ECO:0000256" key="3">
    <source>
        <dbReference type="SAM" id="MobiDB-lite"/>
    </source>
</evidence>
<name>A0AA39CC55_9EURO</name>
<dbReference type="GO" id="GO:0016020">
    <property type="term" value="C:membrane"/>
    <property type="evidence" value="ECO:0007669"/>
    <property type="project" value="UniProtKB-SubCell"/>
</dbReference>
<evidence type="ECO:0000256" key="4">
    <source>
        <dbReference type="SAM" id="Phobius"/>
    </source>
</evidence>
<dbReference type="InterPro" id="IPR036259">
    <property type="entry name" value="MFS_trans_sf"/>
</dbReference>
<protein>
    <recommendedName>
        <fullName evidence="5">Major facilitator superfamily (MFS) profile domain-containing protein</fullName>
    </recommendedName>
</protein>
<dbReference type="PROSITE" id="PS50850">
    <property type="entry name" value="MFS"/>
    <property type="match status" value="1"/>
</dbReference>
<keyword evidence="4" id="KW-0472">Membrane</keyword>
<dbReference type="Proteomes" id="UP001172673">
    <property type="component" value="Unassembled WGS sequence"/>
</dbReference>
<dbReference type="InterPro" id="IPR011701">
    <property type="entry name" value="MFS"/>
</dbReference>
<feature type="transmembrane region" description="Helical" evidence="4">
    <location>
        <begin position="170"/>
        <end position="192"/>
    </location>
</feature>
<evidence type="ECO:0000313" key="7">
    <source>
        <dbReference type="Proteomes" id="UP001172673"/>
    </source>
</evidence>
<dbReference type="Gene3D" id="1.20.1250.20">
    <property type="entry name" value="MFS general substrate transporter like domains"/>
    <property type="match status" value="2"/>
</dbReference>
<dbReference type="SUPFAM" id="SSF103473">
    <property type="entry name" value="MFS general substrate transporter"/>
    <property type="match status" value="1"/>
</dbReference>
<reference evidence="6" key="1">
    <citation type="submission" date="2022-10" db="EMBL/GenBank/DDBJ databases">
        <title>Culturing micro-colonial fungi from biological soil crusts in the Mojave desert and describing Neophaeococcomyces mojavensis, and introducing the new genera and species Taxawa tesnikishii.</title>
        <authorList>
            <person name="Kurbessoian T."/>
            <person name="Stajich J.E."/>
        </authorList>
    </citation>
    <scope>NUCLEOTIDE SEQUENCE</scope>
    <source>
        <strain evidence="6">TK_41</strain>
    </source>
</reference>
<keyword evidence="4" id="KW-0812">Transmembrane</keyword>
<feature type="transmembrane region" description="Helical" evidence="4">
    <location>
        <begin position="283"/>
        <end position="304"/>
    </location>
</feature>
<dbReference type="InterPro" id="IPR050327">
    <property type="entry name" value="Proton-linked_MCT"/>
</dbReference>
<keyword evidence="4" id="KW-1133">Transmembrane helix</keyword>
<feature type="transmembrane region" description="Helical" evidence="4">
    <location>
        <begin position="415"/>
        <end position="436"/>
    </location>
</feature>
<dbReference type="GO" id="GO:0022857">
    <property type="term" value="F:transmembrane transporter activity"/>
    <property type="evidence" value="ECO:0007669"/>
    <property type="project" value="InterPro"/>
</dbReference>